<keyword evidence="5 7" id="KW-0472">Membrane</keyword>
<name>A0A4R0XUR7_9MOLU</name>
<evidence type="ECO:0000313" key="10">
    <source>
        <dbReference type="EMBL" id="TCG11439.1"/>
    </source>
</evidence>
<gene>
    <name evidence="10" type="ORF">C4B24_02090</name>
</gene>
<evidence type="ECO:0008006" key="12">
    <source>
        <dbReference type="Google" id="ProtNLM"/>
    </source>
</evidence>
<dbReference type="SUPFAM" id="SSF90123">
    <property type="entry name" value="ABC transporter transmembrane region"/>
    <property type="match status" value="1"/>
</dbReference>
<dbReference type="AlphaFoldDB" id="A0A4R0XUR7"/>
<dbReference type="OrthoDB" id="401462at2"/>
<dbReference type="Pfam" id="PF00005">
    <property type="entry name" value="ABC_tran"/>
    <property type="match status" value="1"/>
</dbReference>
<reference evidence="10 11" key="1">
    <citation type="submission" date="2018-02" db="EMBL/GenBank/DDBJ databases">
        <title>Mycoplasma marinum and Mycoplasma todarodis sp. nov., moderately halophilic and psychrotolerant mycoplasmas isolated from cephalopods.</title>
        <authorList>
            <person name="Viver T."/>
        </authorList>
    </citation>
    <scope>NUCLEOTIDE SEQUENCE [LARGE SCALE GENOMIC DNA]</scope>
    <source>
        <strain evidence="10 11">PE</strain>
    </source>
</reference>
<feature type="transmembrane region" description="Helical" evidence="7">
    <location>
        <begin position="163"/>
        <end position="193"/>
    </location>
</feature>
<dbReference type="GO" id="GO:0005524">
    <property type="term" value="F:ATP binding"/>
    <property type="evidence" value="ECO:0007669"/>
    <property type="project" value="InterPro"/>
</dbReference>
<comment type="caution">
    <text evidence="10">The sequence shown here is derived from an EMBL/GenBank/DDBJ whole genome shotgun (WGS) entry which is preliminary data.</text>
</comment>
<evidence type="ECO:0000256" key="1">
    <source>
        <dbReference type="ARBA" id="ARBA00004651"/>
    </source>
</evidence>
<feature type="transmembrane region" description="Helical" evidence="7">
    <location>
        <begin position="269"/>
        <end position="289"/>
    </location>
</feature>
<keyword evidence="11" id="KW-1185">Reference proteome</keyword>
<evidence type="ECO:0000256" key="2">
    <source>
        <dbReference type="ARBA" id="ARBA00005417"/>
    </source>
</evidence>
<dbReference type="GO" id="GO:0016887">
    <property type="term" value="F:ATP hydrolysis activity"/>
    <property type="evidence" value="ECO:0007669"/>
    <property type="project" value="InterPro"/>
</dbReference>
<evidence type="ECO:0000313" key="11">
    <source>
        <dbReference type="Proteomes" id="UP000294192"/>
    </source>
</evidence>
<dbReference type="PROSITE" id="PS50929">
    <property type="entry name" value="ABC_TM1F"/>
    <property type="match status" value="1"/>
</dbReference>
<evidence type="ECO:0000256" key="4">
    <source>
        <dbReference type="ARBA" id="ARBA00022989"/>
    </source>
</evidence>
<feature type="coiled-coil region" evidence="6">
    <location>
        <begin position="3"/>
        <end position="32"/>
    </location>
</feature>
<evidence type="ECO:0000259" key="9">
    <source>
        <dbReference type="PROSITE" id="PS50929"/>
    </source>
</evidence>
<feature type="transmembrane region" description="Helical" evidence="7">
    <location>
        <begin position="77"/>
        <end position="94"/>
    </location>
</feature>
<dbReference type="InterPro" id="IPR027417">
    <property type="entry name" value="P-loop_NTPase"/>
</dbReference>
<feature type="domain" description="ABC transporter" evidence="8">
    <location>
        <begin position="350"/>
        <end position="549"/>
    </location>
</feature>
<evidence type="ECO:0000256" key="6">
    <source>
        <dbReference type="SAM" id="Coils"/>
    </source>
</evidence>
<dbReference type="InterPro" id="IPR039421">
    <property type="entry name" value="Type_1_exporter"/>
</dbReference>
<dbReference type="PROSITE" id="PS50893">
    <property type="entry name" value="ABC_TRANSPORTER_2"/>
    <property type="match status" value="1"/>
</dbReference>
<dbReference type="Gene3D" id="3.40.50.300">
    <property type="entry name" value="P-loop containing nucleotide triphosphate hydrolases"/>
    <property type="match status" value="1"/>
</dbReference>
<keyword evidence="6" id="KW-0175">Coiled coil</keyword>
<evidence type="ECO:0000259" key="8">
    <source>
        <dbReference type="PROSITE" id="PS50893"/>
    </source>
</evidence>
<dbReference type="GO" id="GO:0005886">
    <property type="term" value="C:plasma membrane"/>
    <property type="evidence" value="ECO:0007669"/>
    <property type="project" value="UniProtKB-SubCell"/>
</dbReference>
<dbReference type="Proteomes" id="UP000294192">
    <property type="component" value="Unassembled WGS sequence"/>
</dbReference>
<keyword evidence="3 7" id="KW-0812">Transmembrane</keyword>
<dbReference type="GO" id="GO:0015421">
    <property type="term" value="F:ABC-type oligopeptide transporter activity"/>
    <property type="evidence" value="ECO:0007669"/>
    <property type="project" value="TreeGrafter"/>
</dbReference>
<feature type="transmembrane region" description="Helical" evidence="7">
    <location>
        <begin position="296"/>
        <end position="314"/>
    </location>
</feature>
<evidence type="ECO:0000256" key="7">
    <source>
        <dbReference type="SAM" id="Phobius"/>
    </source>
</evidence>
<protein>
    <recommendedName>
        <fullName evidence="12">ABC transmembrane type-1 domain-containing protein</fullName>
    </recommendedName>
</protein>
<proteinExistence type="inferred from homology"/>
<dbReference type="SUPFAM" id="SSF52540">
    <property type="entry name" value="P-loop containing nucleoside triphosphate hydrolases"/>
    <property type="match status" value="1"/>
</dbReference>
<accession>A0A4R0XUR7</accession>
<dbReference type="InterPro" id="IPR011527">
    <property type="entry name" value="ABC1_TM_dom"/>
</dbReference>
<dbReference type="EMBL" id="PSZO01000007">
    <property type="protein sequence ID" value="TCG11439.1"/>
    <property type="molecule type" value="Genomic_DNA"/>
</dbReference>
<dbReference type="InterPro" id="IPR003439">
    <property type="entry name" value="ABC_transporter-like_ATP-bd"/>
</dbReference>
<sequence>MSKISAEDKLKLANKKIKIEKEKNEYSKIKKTLPKIPVFKSIIFFLSFSYVAIMTVVTIYFTTFVFRALIDKNYNKFMMWFLINLGVTTSFLIIKYVSEYFLEKECSILKTKLRRYIFKSYSCEEGQRKISEAPGSFKSITIDSVDKYVDNTIRHKYSLMQNLLRMFIGGFLIFYISWIIGLAALGLCIFVIFSMGFISPFLSKGQKEIEGNINKLEDEISSNLSLHSVFYLNNSSNVVVGFLKRKFAWIEKKIVRFISKAMLSQTPSIIMGIFVEFGLIVIACILVINGKISKESLVAIGMVTTLFTGSVFQLTENMQDVLQYAKLFHFFVPTIEQPIVLKYIKDINQISIKNYNIAFEGKKLFEDNINLQLFKGKKYVIVGDSGSGKSTLINSILGKQNTYEGTIEISNNNSKELSSKTIINNIGILNSEPYVFNATLFENIALFDKSANIEDIKNILKAIKFNDLELDKKIDITSISEGQKQKINFARIVLKNPGWIISDEGFSNIDRVSRGYIMDYLSKVYDGGLINITHHLSKKEEVIYDSKISL</sequence>
<comment type="subcellular location">
    <subcellularLocation>
        <location evidence="1">Cell membrane</location>
        <topology evidence="1">Multi-pass membrane protein</topology>
    </subcellularLocation>
</comment>
<organism evidence="10 11">
    <name type="scientific">Mycoplasma marinum</name>
    <dbReference type="NCBI Taxonomy" id="1937190"/>
    <lineage>
        <taxon>Bacteria</taxon>
        <taxon>Bacillati</taxon>
        <taxon>Mycoplasmatota</taxon>
        <taxon>Mollicutes</taxon>
        <taxon>Mycoplasmataceae</taxon>
        <taxon>Mycoplasma</taxon>
    </lineage>
</organism>
<comment type="similarity">
    <text evidence="2">Belongs to the ABC transporter superfamily.</text>
</comment>
<dbReference type="InterPro" id="IPR036640">
    <property type="entry name" value="ABC1_TM_sf"/>
</dbReference>
<dbReference type="RefSeq" id="WP_131598864.1">
    <property type="nucleotide sequence ID" value="NZ_PSZO01000007.1"/>
</dbReference>
<feature type="domain" description="ABC transmembrane type-1" evidence="9">
    <location>
        <begin position="42"/>
        <end position="323"/>
    </location>
</feature>
<feature type="transmembrane region" description="Helical" evidence="7">
    <location>
        <begin position="38"/>
        <end position="65"/>
    </location>
</feature>
<dbReference type="PANTHER" id="PTHR43394:SF1">
    <property type="entry name" value="ATP-BINDING CASSETTE SUB-FAMILY B MEMBER 10, MITOCHONDRIAL"/>
    <property type="match status" value="1"/>
</dbReference>
<keyword evidence="4 7" id="KW-1133">Transmembrane helix</keyword>
<evidence type="ECO:0000256" key="3">
    <source>
        <dbReference type="ARBA" id="ARBA00022692"/>
    </source>
</evidence>
<evidence type="ECO:0000256" key="5">
    <source>
        <dbReference type="ARBA" id="ARBA00023136"/>
    </source>
</evidence>
<dbReference type="Gene3D" id="1.20.1560.10">
    <property type="entry name" value="ABC transporter type 1, transmembrane domain"/>
    <property type="match status" value="1"/>
</dbReference>
<dbReference type="PANTHER" id="PTHR43394">
    <property type="entry name" value="ATP-DEPENDENT PERMEASE MDL1, MITOCHONDRIAL"/>
    <property type="match status" value="1"/>
</dbReference>